<proteinExistence type="predicted"/>
<sequence length="93" mass="10345">MSLFVQNVTPAFKDLLAAKAAFRERDLSNATVDEITQALDKLKAAEKHVMLMWAKSTTDINPGMIEAVKAGRTTYTLAIERHLQKTLLNEEVA</sequence>
<protein>
    <submittedName>
        <fullName evidence="1">Uncharacterized protein</fullName>
    </submittedName>
</protein>
<dbReference type="EMBL" id="DMUP01000042">
    <property type="protein sequence ID" value="HAR55563.1"/>
    <property type="molecule type" value="Genomic_DNA"/>
</dbReference>
<evidence type="ECO:0000313" key="1">
    <source>
        <dbReference type="EMBL" id="HAR55563.1"/>
    </source>
</evidence>
<organism evidence="1 2">
    <name type="scientific">Idiomarina baltica</name>
    <dbReference type="NCBI Taxonomy" id="190892"/>
    <lineage>
        <taxon>Bacteria</taxon>
        <taxon>Pseudomonadati</taxon>
        <taxon>Pseudomonadota</taxon>
        <taxon>Gammaproteobacteria</taxon>
        <taxon>Alteromonadales</taxon>
        <taxon>Idiomarinaceae</taxon>
        <taxon>Idiomarina</taxon>
    </lineage>
</organism>
<dbReference type="Proteomes" id="UP000262878">
    <property type="component" value="Unassembled WGS sequence"/>
</dbReference>
<accession>A0A348WM01</accession>
<dbReference type="AlphaFoldDB" id="A0A348WM01"/>
<name>A0A348WM01_9GAMM</name>
<gene>
    <name evidence="1" type="ORF">DCR58_02120</name>
</gene>
<evidence type="ECO:0000313" key="2">
    <source>
        <dbReference type="Proteomes" id="UP000262878"/>
    </source>
</evidence>
<comment type="caution">
    <text evidence="1">The sequence shown here is derived from an EMBL/GenBank/DDBJ whole genome shotgun (WGS) entry which is preliminary data.</text>
</comment>
<reference evidence="1 2" key="1">
    <citation type="journal article" date="2018" name="Nat. Biotechnol.">
        <title>A standardized bacterial taxonomy based on genome phylogeny substantially revises the tree of life.</title>
        <authorList>
            <person name="Parks D.H."/>
            <person name="Chuvochina M."/>
            <person name="Waite D.W."/>
            <person name="Rinke C."/>
            <person name="Skarshewski A."/>
            <person name="Chaumeil P.A."/>
            <person name="Hugenholtz P."/>
        </authorList>
    </citation>
    <scope>NUCLEOTIDE SEQUENCE [LARGE SCALE GENOMIC DNA]</scope>
    <source>
        <strain evidence="1">UBA9360</strain>
    </source>
</reference>